<dbReference type="Proteomes" id="UP000320876">
    <property type="component" value="Unassembled WGS sequence"/>
</dbReference>
<dbReference type="AlphaFoldDB" id="A0A542DPB8"/>
<evidence type="ECO:0008006" key="4">
    <source>
        <dbReference type="Google" id="ProtNLM"/>
    </source>
</evidence>
<keyword evidence="1" id="KW-0732">Signal</keyword>
<evidence type="ECO:0000313" key="2">
    <source>
        <dbReference type="EMBL" id="TQJ04815.1"/>
    </source>
</evidence>
<gene>
    <name evidence="2" type="ORF">FB471_4624</name>
</gene>
<protein>
    <recommendedName>
        <fullName evidence="4">Secreted protein</fullName>
    </recommendedName>
</protein>
<dbReference type="EMBL" id="VFML01000001">
    <property type="protein sequence ID" value="TQJ04815.1"/>
    <property type="molecule type" value="Genomic_DNA"/>
</dbReference>
<accession>A0A542DPB8</accession>
<reference evidence="2 3" key="1">
    <citation type="submission" date="2019-06" db="EMBL/GenBank/DDBJ databases">
        <title>Sequencing the genomes of 1000 actinobacteria strains.</title>
        <authorList>
            <person name="Klenk H.-P."/>
        </authorList>
    </citation>
    <scope>NUCLEOTIDE SEQUENCE [LARGE SCALE GENOMIC DNA]</scope>
    <source>
        <strain evidence="2 3">DSM 45679</strain>
    </source>
</reference>
<dbReference type="RefSeq" id="WP_142002321.1">
    <property type="nucleotide sequence ID" value="NZ_VFML01000001.1"/>
</dbReference>
<dbReference type="PROSITE" id="PS51257">
    <property type="entry name" value="PROKAR_LIPOPROTEIN"/>
    <property type="match status" value="1"/>
</dbReference>
<evidence type="ECO:0000256" key="1">
    <source>
        <dbReference type="SAM" id="SignalP"/>
    </source>
</evidence>
<sequence length="147" mass="15059">MRGVQVAVAGTLLALLAGCGSEAGPTPERPAPDPGPGALRVKLEALAVDQCYLAPTEQDPPGCEKYVTQLGSIPGAAEKYAGEAHPDLAEHGRELERGIQDYRAHACYTAGGADEPECPKALADMATALHEVQRSLGDLLGAGTTAG</sequence>
<proteinExistence type="predicted"/>
<dbReference type="OrthoDB" id="3636671at2"/>
<feature type="signal peptide" evidence="1">
    <location>
        <begin position="1"/>
        <end position="23"/>
    </location>
</feature>
<name>A0A542DPB8_AMYCI</name>
<keyword evidence="3" id="KW-1185">Reference proteome</keyword>
<evidence type="ECO:0000313" key="3">
    <source>
        <dbReference type="Proteomes" id="UP000320876"/>
    </source>
</evidence>
<feature type="chain" id="PRO_5021732904" description="Secreted protein" evidence="1">
    <location>
        <begin position="24"/>
        <end position="147"/>
    </location>
</feature>
<organism evidence="2 3">
    <name type="scientific">Amycolatopsis cihanbeyliensis</name>
    <dbReference type="NCBI Taxonomy" id="1128664"/>
    <lineage>
        <taxon>Bacteria</taxon>
        <taxon>Bacillati</taxon>
        <taxon>Actinomycetota</taxon>
        <taxon>Actinomycetes</taxon>
        <taxon>Pseudonocardiales</taxon>
        <taxon>Pseudonocardiaceae</taxon>
        <taxon>Amycolatopsis</taxon>
    </lineage>
</organism>
<comment type="caution">
    <text evidence="2">The sequence shown here is derived from an EMBL/GenBank/DDBJ whole genome shotgun (WGS) entry which is preliminary data.</text>
</comment>